<dbReference type="RefSeq" id="WP_387962031.1">
    <property type="nucleotide sequence ID" value="NZ_JBHSGP010000012.1"/>
</dbReference>
<evidence type="ECO:0000313" key="3">
    <source>
        <dbReference type="EMBL" id="MFC4721937.1"/>
    </source>
</evidence>
<evidence type="ECO:0000256" key="1">
    <source>
        <dbReference type="ARBA" id="ARBA00007430"/>
    </source>
</evidence>
<gene>
    <name evidence="3" type="ORF">ACFO5O_06375</name>
</gene>
<evidence type="ECO:0000313" key="4">
    <source>
        <dbReference type="Proteomes" id="UP001595953"/>
    </source>
</evidence>
<dbReference type="Gene3D" id="3.40.50.720">
    <property type="entry name" value="NAD(P)-binding Rossmann-like Domain"/>
    <property type="match status" value="1"/>
</dbReference>
<comment type="similarity">
    <text evidence="1">Belongs to the polysaccharide synthase family.</text>
</comment>
<accession>A0ABV9N0X7</accession>
<dbReference type="InterPro" id="IPR036291">
    <property type="entry name" value="NAD(P)-bd_dom_sf"/>
</dbReference>
<keyword evidence="4" id="KW-1185">Reference proteome</keyword>
<name>A0ABV9N0X7_9FLAO</name>
<dbReference type="CDD" id="cd05237">
    <property type="entry name" value="UDP_invert_4-6DH_SDR_e"/>
    <property type="match status" value="1"/>
</dbReference>
<organism evidence="3 4">
    <name type="scientific">Geojedonia litorea</name>
    <dbReference type="NCBI Taxonomy" id="1268269"/>
    <lineage>
        <taxon>Bacteria</taxon>
        <taxon>Pseudomonadati</taxon>
        <taxon>Bacteroidota</taxon>
        <taxon>Flavobacteriia</taxon>
        <taxon>Flavobacteriales</taxon>
        <taxon>Flavobacteriaceae</taxon>
        <taxon>Geojedonia</taxon>
    </lineage>
</organism>
<proteinExistence type="inferred from homology"/>
<dbReference type="SUPFAM" id="SSF51735">
    <property type="entry name" value="NAD(P)-binding Rossmann-fold domains"/>
    <property type="match status" value="1"/>
</dbReference>
<comment type="caution">
    <text evidence="3">The sequence shown here is derived from an EMBL/GenBank/DDBJ whole genome shotgun (WGS) entry which is preliminary data.</text>
</comment>
<protein>
    <submittedName>
        <fullName evidence="3">Polysaccharide biosynthesis protein</fullName>
    </submittedName>
</protein>
<dbReference type="InterPro" id="IPR003869">
    <property type="entry name" value="Polysac_CapD-like"/>
</dbReference>
<sequence length="481" mass="54054">MNPNKSNALILGFRGLNDEAFDILYQSFNIIGIITDGDESISTKNDFKQFEFKDITQQVLEFHKITQVIIELQSIDPYKLLEQVIYFYNLGLEIKSLTIKSTHESNSHNTFTVNNLKFTDLINEEVAPSYSETLLNHMKDQTLLITGAAGSIGSELARMLLNFNFKTLVLLDNAESALYELQQELITRSVLNVIYTIGDVRSYNSMDSIFKLYKPTLVFHAAAYKHVPLMEAHPAEAIQTNILGTKHIANLAKKHHVEQFVLISSDKAVNPTNVMGATKRAGELYIEYLNSISDTQFKTARFGNVLASNGSVIPLFHKQIEKGGPITVTDKAIERYFISLKKACELILECTVLKDEASIYVFEMGKPVRIYDLAKLMIGLNKAHNQSDIKIRITGSRPGEKIQEELVSSEENSSPTEHKFIKAIQASAQNISDFETKISKLCSKTHEFSNLELVEGIKAIVTNFTPNNPIYSEIEPKSKQS</sequence>
<dbReference type="PANTHER" id="PTHR43318">
    <property type="entry name" value="UDP-N-ACETYLGLUCOSAMINE 4,6-DEHYDRATASE"/>
    <property type="match status" value="1"/>
</dbReference>
<evidence type="ECO:0000259" key="2">
    <source>
        <dbReference type="Pfam" id="PF02719"/>
    </source>
</evidence>
<dbReference type="PANTHER" id="PTHR43318:SF1">
    <property type="entry name" value="POLYSACCHARIDE BIOSYNTHESIS PROTEIN EPSC-RELATED"/>
    <property type="match status" value="1"/>
</dbReference>
<dbReference type="InterPro" id="IPR051203">
    <property type="entry name" value="Polysaccharide_Synthase-Rel"/>
</dbReference>
<reference evidence="4" key="1">
    <citation type="journal article" date="2019" name="Int. J. Syst. Evol. Microbiol.">
        <title>The Global Catalogue of Microorganisms (GCM) 10K type strain sequencing project: providing services to taxonomists for standard genome sequencing and annotation.</title>
        <authorList>
            <consortium name="The Broad Institute Genomics Platform"/>
            <consortium name="The Broad Institute Genome Sequencing Center for Infectious Disease"/>
            <person name="Wu L."/>
            <person name="Ma J."/>
        </authorList>
    </citation>
    <scope>NUCLEOTIDE SEQUENCE [LARGE SCALE GENOMIC DNA]</scope>
    <source>
        <strain evidence="4">CCUG 63682</strain>
    </source>
</reference>
<feature type="domain" description="Polysaccharide biosynthesis protein CapD-like" evidence="2">
    <location>
        <begin position="143"/>
        <end position="424"/>
    </location>
</feature>
<dbReference type="Pfam" id="PF02719">
    <property type="entry name" value="Polysacc_synt_2"/>
    <property type="match status" value="1"/>
</dbReference>
<dbReference type="Proteomes" id="UP001595953">
    <property type="component" value="Unassembled WGS sequence"/>
</dbReference>
<dbReference type="EMBL" id="JBHSGP010000012">
    <property type="protein sequence ID" value="MFC4721937.1"/>
    <property type="molecule type" value="Genomic_DNA"/>
</dbReference>